<proteinExistence type="inferred from homology"/>
<dbReference type="GO" id="GO:0008108">
    <property type="term" value="F:UDP-glucose:hexose-1-phosphate uridylyltransferase activity"/>
    <property type="evidence" value="ECO:0007669"/>
    <property type="project" value="UniProtKB-UniRule"/>
</dbReference>
<dbReference type="EMBL" id="LR031358">
    <property type="protein sequence ID" value="VDB97289.1"/>
    <property type="molecule type" value="Genomic_DNA"/>
</dbReference>
<evidence type="ECO:0000259" key="11">
    <source>
        <dbReference type="Pfam" id="PF01087"/>
    </source>
</evidence>
<evidence type="ECO:0000256" key="3">
    <source>
        <dbReference type="ARBA" id="ARBA00004947"/>
    </source>
</evidence>
<dbReference type="EMBL" id="WERV01000003">
    <property type="protein sequence ID" value="MDV7715113.1"/>
    <property type="molecule type" value="Genomic_DNA"/>
</dbReference>
<dbReference type="NCBIfam" id="TIGR01239">
    <property type="entry name" value="galT_2"/>
    <property type="match status" value="1"/>
</dbReference>
<organism evidence="14 16">
    <name type="scientific">Oenococcus oeni</name>
    <name type="common">Leuconostoc oenos</name>
    <dbReference type="NCBI Taxonomy" id="1247"/>
    <lineage>
        <taxon>Bacteria</taxon>
        <taxon>Bacillati</taxon>
        <taxon>Bacillota</taxon>
        <taxon>Bacilli</taxon>
        <taxon>Lactobacillales</taxon>
        <taxon>Lactobacillaceae</taxon>
        <taxon>Oenococcus</taxon>
    </lineage>
</organism>
<dbReference type="InterPro" id="IPR005850">
    <property type="entry name" value="GalP_Utransf_C"/>
</dbReference>
<dbReference type="PIRSF" id="PIRSF006005">
    <property type="entry name" value="GalT_BS"/>
    <property type="match status" value="1"/>
</dbReference>
<evidence type="ECO:0000313" key="14">
    <source>
        <dbReference type="EMBL" id="OIM21910.1"/>
    </source>
</evidence>
<reference evidence="13" key="3">
    <citation type="submission" date="2019-10" db="EMBL/GenBank/DDBJ databases">
        <title>Malate fermentation in French cider.</title>
        <authorList>
            <person name="Cousin F.J."/>
            <person name="Medina Fernandez S."/>
            <person name="Misery B."/>
            <person name="Laplace J.-M."/>
            <person name="Cretenet M."/>
        </authorList>
    </citation>
    <scope>NUCLEOTIDE SEQUENCE</scope>
    <source>
        <strain evidence="13">UCMA15129</strain>
    </source>
</reference>
<evidence type="ECO:0000256" key="7">
    <source>
        <dbReference type="ARBA" id="ARBA00022695"/>
    </source>
</evidence>
<evidence type="ECO:0000259" key="12">
    <source>
        <dbReference type="Pfam" id="PF02744"/>
    </source>
</evidence>
<keyword evidence="7 10" id="KW-0548">Nucleotidyltransferase</keyword>
<comment type="subcellular location">
    <subcellularLocation>
        <location evidence="2 10">Cytoplasm</location>
    </subcellularLocation>
</comment>
<gene>
    <name evidence="10 15" type="primary">galT</name>
    <name evidence="14" type="ORF">ATX59_01525</name>
    <name evidence="13" type="ORF">GA838_04950</name>
    <name evidence="15" type="ORF">OENI_0293</name>
</gene>
<reference evidence="14 16" key="1">
    <citation type="journal article" date="2016" name="BMC Genomics">
        <title>Consensus pan-genome assembly of the specialised wine bacterium Oenococcus oeni.</title>
        <authorList>
            <person name="Sternes P.R."/>
            <person name="Borneman A.R."/>
        </authorList>
    </citation>
    <scope>NUCLEOTIDE SEQUENCE [LARGE SCALE GENOMIC DNA]</scope>
    <source>
        <strain evidence="14 16">AWRIB661</strain>
    </source>
</reference>
<evidence type="ECO:0000256" key="4">
    <source>
        <dbReference type="ARBA" id="ARBA00008706"/>
    </source>
</evidence>
<evidence type="ECO:0000256" key="6">
    <source>
        <dbReference type="ARBA" id="ARBA00022679"/>
    </source>
</evidence>
<evidence type="ECO:0000256" key="10">
    <source>
        <dbReference type="HAMAP-Rule" id="MF_00571"/>
    </source>
</evidence>
<dbReference type="InterPro" id="IPR005849">
    <property type="entry name" value="GalP_Utransf_N"/>
</dbReference>
<dbReference type="EMBL" id="MLOK01000019">
    <property type="protein sequence ID" value="OIM21910.1"/>
    <property type="molecule type" value="Genomic_DNA"/>
</dbReference>
<keyword evidence="9 10" id="KW-0119">Carbohydrate metabolism</keyword>
<evidence type="ECO:0000313" key="15">
    <source>
        <dbReference type="EMBL" id="VDB97289.1"/>
    </source>
</evidence>
<dbReference type="Pfam" id="PF02744">
    <property type="entry name" value="GalP_UDP_tr_C"/>
    <property type="match status" value="1"/>
</dbReference>
<evidence type="ECO:0000256" key="8">
    <source>
        <dbReference type="ARBA" id="ARBA00023144"/>
    </source>
</evidence>
<keyword evidence="8 10" id="KW-0299">Galactose metabolism</keyword>
<evidence type="ECO:0000313" key="17">
    <source>
        <dbReference type="Proteomes" id="UP000294726"/>
    </source>
</evidence>
<evidence type="ECO:0000256" key="1">
    <source>
        <dbReference type="ARBA" id="ARBA00001107"/>
    </source>
</evidence>
<dbReference type="OMA" id="FPMMKAP"/>
<dbReference type="RefSeq" id="WP_002826268.1">
    <property type="nucleotide sequence ID" value="NZ_CP136429.1"/>
</dbReference>
<dbReference type="PANTHER" id="PTHR39191">
    <property type="entry name" value="GALACTOSE-1-PHOSPHATE URIDYLYLTRANSFERASE"/>
    <property type="match status" value="1"/>
</dbReference>
<evidence type="ECO:0000256" key="5">
    <source>
        <dbReference type="ARBA" id="ARBA00022490"/>
    </source>
</evidence>
<dbReference type="AlphaFoldDB" id="A0A6N4A8S4"/>
<dbReference type="PROSITE" id="PS01163">
    <property type="entry name" value="GAL_P_UDP_TRANSF_II"/>
    <property type="match status" value="1"/>
</dbReference>
<comment type="similarity">
    <text evidence="4 10">Belongs to the galactose-1-phosphate uridylyltransferase type 2 family.</text>
</comment>
<dbReference type="InterPro" id="IPR000766">
    <property type="entry name" value="GalP_uridyl_Trfase_II"/>
</dbReference>
<dbReference type="Proteomes" id="UP000294726">
    <property type="component" value="Chromosome"/>
</dbReference>
<dbReference type="NCBIfam" id="NF003629">
    <property type="entry name" value="PRK05270.1-2"/>
    <property type="match status" value="1"/>
</dbReference>
<evidence type="ECO:0000256" key="9">
    <source>
        <dbReference type="ARBA" id="ARBA00023277"/>
    </source>
</evidence>
<keyword evidence="6 10" id="KW-0808">Transferase</keyword>
<feature type="domain" description="Galactose-1-phosphate uridyl transferase C-terminal" evidence="12">
    <location>
        <begin position="241"/>
        <end position="433"/>
    </location>
</feature>
<dbReference type="GO" id="GO:0005737">
    <property type="term" value="C:cytoplasm"/>
    <property type="evidence" value="ECO:0007669"/>
    <property type="project" value="UniProtKB-SubCell"/>
</dbReference>
<dbReference type="GO" id="GO:0006012">
    <property type="term" value="P:galactose metabolic process"/>
    <property type="evidence" value="ECO:0007669"/>
    <property type="project" value="UniProtKB-UniRule"/>
</dbReference>
<reference evidence="15 17" key="2">
    <citation type="submission" date="2018-08" db="EMBL/GenBank/DDBJ databases">
        <authorList>
            <person name="Lorentzen P. G. S. M."/>
        </authorList>
    </citation>
    <scope>NUCLEOTIDE SEQUENCE [LARGE SCALE GENOMIC DNA]</scope>
    <source>
        <strain evidence="15 17">CRBO_1381</strain>
    </source>
</reference>
<dbReference type="Pfam" id="PF01087">
    <property type="entry name" value="GalP_UDP_transf"/>
    <property type="match status" value="1"/>
</dbReference>
<name>A0A6N4A8S4_OENOE</name>
<comment type="pathway">
    <text evidence="3 10">Carbohydrate metabolism; galactose metabolism.</text>
</comment>
<evidence type="ECO:0000313" key="16">
    <source>
        <dbReference type="Proteomes" id="UP000181728"/>
    </source>
</evidence>
<accession>A0A6N4A8S4</accession>
<comment type="catalytic activity">
    <reaction evidence="1 10">
        <text>alpha-D-galactose 1-phosphate + UDP-alpha-D-glucose = alpha-D-glucose 1-phosphate + UDP-alpha-D-galactose</text>
        <dbReference type="Rhea" id="RHEA:13989"/>
        <dbReference type="ChEBI" id="CHEBI:58336"/>
        <dbReference type="ChEBI" id="CHEBI:58601"/>
        <dbReference type="ChEBI" id="CHEBI:58885"/>
        <dbReference type="ChEBI" id="CHEBI:66914"/>
        <dbReference type="EC" id="2.7.7.12"/>
    </reaction>
</comment>
<dbReference type="HAMAP" id="MF_00571">
    <property type="entry name" value="GalP_UDP_trans"/>
    <property type="match status" value="1"/>
</dbReference>
<dbReference type="NCBIfam" id="NF003633">
    <property type="entry name" value="PRK05270.2-2"/>
    <property type="match status" value="1"/>
</dbReference>
<dbReference type="InterPro" id="IPR023425">
    <property type="entry name" value="GalP_uridyl_Trfase_II_CS"/>
</dbReference>
<dbReference type="Proteomes" id="UP001281024">
    <property type="component" value="Unassembled WGS sequence"/>
</dbReference>
<dbReference type="NCBIfam" id="NF003630">
    <property type="entry name" value="PRK05270.1-3"/>
    <property type="match status" value="1"/>
</dbReference>
<dbReference type="Proteomes" id="UP000181728">
    <property type="component" value="Unassembled WGS sequence"/>
</dbReference>
<keyword evidence="5 10" id="KW-0963">Cytoplasm</keyword>
<sequence length="489" mass="56158">MSALDKFVTAVIQSDSNYQELDRIYVENRIHALIGDGNTVKEKDDQLLNLRTALIETAIRNGKIENSLSDRDILDAELMDLLTPLPSVINATFWNLYQKSPKTATDYFYKVSRENDYIKTQAIAKNISFPVKSDYGDLEITINLSKPEKDPKAIAAAAKQKNRSSYPLDQLCLENEGYLGRLDYPARSNHRIIRLTLGGETWGFQYSPYAYFQEHSIFLSKIHRPMVINRHTFSNLLEIVHIFPEYFVGSNADLPIVGGSMLSHDHYQGGRHLFPMMKAKIDRPIDLGISGITAGIVKWPMSTIRLISENQEQLAETVNLIHEKWMNYSDETVDLRAYTKGVRHHTVTPIVHFENGKYIFDIVLRDNQTSAEYPDGIFHPHQDVQHIKKENIGLIEVMGRAILPARLKKELKEVSSYLLEEPNKIADYHRKWADNLKKQYSFKKDNVDTILNKEVGLTFARVLEDAGVFKWNQRGQLAFDRFVKNLKSI</sequence>
<feature type="domain" description="Galactose-1-phosphate uridyl transferase N-terminal" evidence="11">
    <location>
        <begin position="17"/>
        <end position="225"/>
    </location>
</feature>
<evidence type="ECO:0000256" key="2">
    <source>
        <dbReference type="ARBA" id="ARBA00004496"/>
    </source>
</evidence>
<dbReference type="PANTHER" id="PTHR39191:SF1">
    <property type="entry name" value="DUF4922 DOMAIN-CONTAINING PROTEIN"/>
    <property type="match status" value="1"/>
</dbReference>
<dbReference type="EC" id="2.7.7.12" evidence="10"/>
<protein>
    <recommendedName>
        <fullName evidence="10">Galactose-1-phosphate uridylyltransferase</fullName>
        <shortName evidence="10">Gal-1-P uridylyltransferase</shortName>
        <ecNumber evidence="10">2.7.7.12</ecNumber>
    </recommendedName>
    <alternativeName>
        <fullName evidence="10">UDP-glucose--hexose-1-phosphate uridylyltransferase</fullName>
    </alternativeName>
</protein>
<dbReference type="UniPathway" id="UPA00214"/>
<evidence type="ECO:0000313" key="13">
    <source>
        <dbReference type="EMBL" id="MDV7715113.1"/>
    </source>
</evidence>